<evidence type="ECO:0000259" key="2">
    <source>
        <dbReference type="PROSITE" id="PS50174"/>
    </source>
</evidence>
<dbReference type="EMBL" id="KV419394">
    <property type="protein sequence ID" value="KZS98920.1"/>
    <property type="molecule type" value="Genomic_DNA"/>
</dbReference>
<dbReference type="InterPro" id="IPR000467">
    <property type="entry name" value="G_patch_dom"/>
</dbReference>
<dbReference type="GO" id="GO:0045292">
    <property type="term" value="P:mRNA cis splicing, via spliceosome"/>
    <property type="evidence" value="ECO:0007669"/>
    <property type="project" value="InterPro"/>
</dbReference>
<evidence type="ECO:0000313" key="3">
    <source>
        <dbReference type="EMBL" id="KZS98920.1"/>
    </source>
</evidence>
<name>A0A165AFI4_9AGAM</name>
<feature type="domain" description="G-patch" evidence="2">
    <location>
        <begin position="450"/>
        <end position="496"/>
    </location>
</feature>
<dbReference type="PANTHER" id="PTHR13288">
    <property type="entry name" value="SPLICING FACTOR 45 SPF45"/>
    <property type="match status" value="1"/>
</dbReference>
<dbReference type="Proteomes" id="UP000076722">
    <property type="component" value="Unassembled WGS sequence"/>
</dbReference>
<accession>A0A165AFI4</accession>
<feature type="region of interest" description="Disordered" evidence="1">
    <location>
        <begin position="54"/>
        <end position="89"/>
    </location>
</feature>
<feature type="compositionally biased region" description="Polar residues" evidence="1">
    <location>
        <begin position="141"/>
        <end position="151"/>
    </location>
</feature>
<feature type="compositionally biased region" description="Basic and acidic residues" evidence="1">
    <location>
        <begin position="265"/>
        <end position="288"/>
    </location>
</feature>
<feature type="compositionally biased region" description="Basic residues" evidence="1">
    <location>
        <begin position="183"/>
        <end position="200"/>
    </location>
</feature>
<dbReference type="GO" id="GO:0071011">
    <property type="term" value="C:precatalytic spliceosome"/>
    <property type="evidence" value="ECO:0007669"/>
    <property type="project" value="TreeGrafter"/>
</dbReference>
<reference evidence="3 4" key="1">
    <citation type="journal article" date="2016" name="Mol. Biol. Evol.">
        <title>Comparative Genomics of Early-Diverging Mushroom-Forming Fungi Provides Insights into the Origins of Lignocellulose Decay Capabilities.</title>
        <authorList>
            <person name="Nagy L.G."/>
            <person name="Riley R."/>
            <person name="Tritt A."/>
            <person name="Adam C."/>
            <person name="Daum C."/>
            <person name="Floudas D."/>
            <person name="Sun H."/>
            <person name="Yadav J.S."/>
            <person name="Pangilinan J."/>
            <person name="Larsson K.H."/>
            <person name="Matsuura K."/>
            <person name="Barry K."/>
            <person name="Labutti K."/>
            <person name="Kuo R."/>
            <person name="Ohm R.A."/>
            <person name="Bhattacharya S.S."/>
            <person name="Shirouzu T."/>
            <person name="Yoshinaga Y."/>
            <person name="Martin F.M."/>
            <person name="Grigoriev I.V."/>
            <person name="Hibbett D.S."/>
        </authorList>
    </citation>
    <scope>NUCLEOTIDE SEQUENCE [LARGE SCALE GENOMIC DNA]</scope>
    <source>
        <strain evidence="3 4">HHB9708</strain>
    </source>
</reference>
<feature type="region of interest" description="Disordered" evidence="1">
    <location>
        <begin position="330"/>
        <end position="409"/>
    </location>
</feature>
<dbReference type="InterPro" id="IPR040052">
    <property type="entry name" value="RBM17"/>
</dbReference>
<sequence length="578" mass="61887">MSKPAPPRRAGGLYGGIQFSSATALPATATDESLPLAQPATTLTAAVNISSAALGVSSVPTSNPDEKLKEKDSAQPAQSGGGGTKATAGWSSALAFAPVRRPQPAKAKAAAPRIPLGASIAALPTNVPASAVVFAPAITFEQPSKTDTPSEQDAEQKHQKGGWGKKKMPPSMVLDEDVNGFKSNKKKGNKEKNRKGKKNKQAPVVQVWDPEELYDPIRPNDYYEYKAFRQREREEARERRKWEEQDRKRGRYSDSYSDYSASDDEDRRPHKTGRYEDRWSREDDEKPRGLGAAPLHESSSAAPAFTTSSAAATLVAETGDEAYQRRLLMSQGRLPRPAEPAPPVHEERETTPPLAITTIEEVSHSQPSPPMDVDDAVPDFDSEPPPPLPASAMAPVNVPPPPSNTAPSVSEAQAQERRAAAAAIAAKLASLAPKIAEPVIEPESSDNGSQANFAARMMAKWGHKDGQGLGVDQSGIVVPLTVEQVAKAKGAKKGQAETQIAQKPMTGGIGSKAAAGTAMGKIINKNEDQKVREDRERFGEPSKVVVLCNMVGPDEAEDDELRGEIGTHMSYSLILCCY</sequence>
<dbReference type="PROSITE" id="PS50174">
    <property type="entry name" value="G_PATCH"/>
    <property type="match status" value="1"/>
</dbReference>
<feature type="compositionally biased region" description="Basic and acidic residues" evidence="1">
    <location>
        <begin position="233"/>
        <end position="247"/>
    </location>
</feature>
<dbReference type="SMART" id="SM00443">
    <property type="entry name" value="G_patch"/>
    <property type="match status" value="1"/>
</dbReference>
<dbReference type="STRING" id="1314777.A0A165AFI4"/>
<protein>
    <recommendedName>
        <fullName evidence="2">G-patch domain-containing protein</fullName>
    </recommendedName>
</protein>
<organism evidence="3 4">
    <name type="scientific">Sistotremastrum niveocremeum HHB9708</name>
    <dbReference type="NCBI Taxonomy" id="1314777"/>
    <lineage>
        <taxon>Eukaryota</taxon>
        <taxon>Fungi</taxon>
        <taxon>Dikarya</taxon>
        <taxon>Basidiomycota</taxon>
        <taxon>Agaricomycotina</taxon>
        <taxon>Agaricomycetes</taxon>
        <taxon>Sistotremastrales</taxon>
        <taxon>Sistotremastraceae</taxon>
        <taxon>Sertulicium</taxon>
        <taxon>Sertulicium niveocremeum</taxon>
    </lineage>
</organism>
<feature type="compositionally biased region" description="Basic residues" evidence="1">
    <location>
        <begin position="159"/>
        <end position="168"/>
    </location>
</feature>
<proteinExistence type="predicted"/>
<dbReference type="Pfam" id="PF01585">
    <property type="entry name" value="G-patch"/>
    <property type="match status" value="1"/>
</dbReference>
<evidence type="ECO:0000256" key="1">
    <source>
        <dbReference type="SAM" id="MobiDB-lite"/>
    </source>
</evidence>
<keyword evidence="4" id="KW-1185">Reference proteome</keyword>
<dbReference type="PANTHER" id="PTHR13288:SF8">
    <property type="entry name" value="SPLICING FACTOR 45"/>
    <property type="match status" value="1"/>
</dbReference>
<evidence type="ECO:0000313" key="4">
    <source>
        <dbReference type="Proteomes" id="UP000076722"/>
    </source>
</evidence>
<dbReference type="GO" id="GO:0003676">
    <property type="term" value="F:nucleic acid binding"/>
    <property type="evidence" value="ECO:0007669"/>
    <property type="project" value="InterPro"/>
</dbReference>
<feature type="compositionally biased region" description="Basic and acidic residues" evidence="1">
    <location>
        <begin position="64"/>
        <end position="73"/>
    </location>
</feature>
<feature type="region of interest" description="Disordered" evidence="1">
    <location>
        <begin position="233"/>
        <end position="306"/>
    </location>
</feature>
<feature type="compositionally biased region" description="Acidic residues" evidence="1">
    <location>
        <begin position="372"/>
        <end position="382"/>
    </location>
</feature>
<feature type="region of interest" description="Disordered" evidence="1">
    <location>
        <begin position="141"/>
        <end position="220"/>
    </location>
</feature>
<dbReference type="OrthoDB" id="5411533at2759"/>
<gene>
    <name evidence="3" type="ORF">SISNIDRAFT_447751</name>
</gene>
<dbReference type="AlphaFoldDB" id="A0A165AFI4"/>